<dbReference type="EMBL" id="CP035758">
    <property type="protein sequence ID" value="QBD76417.1"/>
    <property type="molecule type" value="Genomic_DNA"/>
</dbReference>
<dbReference type="InterPro" id="IPR013324">
    <property type="entry name" value="RNA_pol_sigma_r3/r4-like"/>
</dbReference>
<name>A0A4P6JMA0_KTERU</name>
<dbReference type="SUPFAM" id="SSF88946">
    <property type="entry name" value="Sigma2 domain of RNA polymerase sigma factors"/>
    <property type="match status" value="1"/>
</dbReference>
<dbReference type="AlphaFoldDB" id="A0A4P6JMA0"/>
<dbReference type="GO" id="GO:0003677">
    <property type="term" value="F:DNA binding"/>
    <property type="evidence" value="ECO:0007669"/>
    <property type="project" value="InterPro"/>
</dbReference>
<dbReference type="Proteomes" id="UP000290365">
    <property type="component" value="Chromosome"/>
</dbReference>
<evidence type="ECO:0000313" key="5">
    <source>
        <dbReference type="Proteomes" id="UP000290365"/>
    </source>
</evidence>
<dbReference type="InterPro" id="IPR013325">
    <property type="entry name" value="RNA_pol_sigma_r2"/>
</dbReference>
<organism evidence="4 5">
    <name type="scientific">Ktedonosporobacter rubrisoli</name>
    <dbReference type="NCBI Taxonomy" id="2509675"/>
    <lineage>
        <taxon>Bacteria</taxon>
        <taxon>Bacillati</taxon>
        <taxon>Chloroflexota</taxon>
        <taxon>Ktedonobacteria</taxon>
        <taxon>Ktedonobacterales</taxon>
        <taxon>Ktedonosporobacteraceae</taxon>
        <taxon>Ktedonosporobacter</taxon>
    </lineage>
</organism>
<evidence type="ECO:0000259" key="2">
    <source>
        <dbReference type="Pfam" id="PF08281"/>
    </source>
</evidence>
<dbReference type="InterPro" id="IPR046531">
    <property type="entry name" value="DUF6596"/>
</dbReference>
<dbReference type="InterPro" id="IPR036388">
    <property type="entry name" value="WH-like_DNA-bd_sf"/>
</dbReference>
<dbReference type="RefSeq" id="WP_129887182.1">
    <property type="nucleotide sequence ID" value="NZ_CP035758.1"/>
</dbReference>
<accession>A0A4P6JMA0</accession>
<dbReference type="Pfam" id="PF04542">
    <property type="entry name" value="Sigma70_r2"/>
    <property type="match status" value="1"/>
</dbReference>
<gene>
    <name evidence="4" type="ORF">EPA93_10510</name>
</gene>
<dbReference type="Gene3D" id="1.10.1740.10">
    <property type="match status" value="1"/>
</dbReference>
<dbReference type="GO" id="GO:0006352">
    <property type="term" value="P:DNA-templated transcription initiation"/>
    <property type="evidence" value="ECO:0007669"/>
    <property type="project" value="InterPro"/>
</dbReference>
<protein>
    <submittedName>
        <fullName evidence="4">RNA polymerase sigma factor</fullName>
    </submittedName>
</protein>
<proteinExistence type="predicted"/>
<dbReference type="OrthoDB" id="9780299at2"/>
<feature type="domain" description="DUF6596" evidence="3">
    <location>
        <begin position="184"/>
        <end position="290"/>
    </location>
</feature>
<reference evidence="4 5" key="1">
    <citation type="submission" date="2019-01" db="EMBL/GenBank/DDBJ databases">
        <title>Ktedonosporobacter rubrisoli SCAWS-G2.</title>
        <authorList>
            <person name="Huang Y."/>
            <person name="Yan B."/>
        </authorList>
    </citation>
    <scope>NUCLEOTIDE SEQUENCE [LARGE SCALE GENOMIC DNA]</scope>
    <source>
        <strain evidence="4 5">SCAWS-G2</strain>
    </source>
</reference>
<dbReference type="Pfam" id="PF08281">
    <property type="entry name" value="Sigma70_r4_2"/>
    <property type="match status" value="1"/>
</dbReference>
<feature type="domain" description="RNA polymerase sigma-70 region 2" evidence="1">
    <location>
        <begin position="16"/>
        <end position="76"/>
    </location>
</feature>
<dbReference type="InterPro" id="IPR013249">
    <property type="entry name" value="RNA_pol_sigma70_r4_t2"/>
</dbReference>
<evidence type="ECO:0000313" key="4">
    <source>
        <dbReference type="EMBL" id="QBD76417.1"/>
    </source>
</evidence>
<dbReference type="InterPro" id="IPR007627">
    <property type="entry name" value="RNA_pol_sigma70_r2"/>
</dbReference>
<dbReference type="SUPFAM" id="SSF88659">
    <property type="entry name" value="Sigma3 and sigma4 domains of RNA polymerase sigma factors"/>
    <property type="match status" value="1"/>
</dbReference>
<dbReference type="Pfam" id="PF20239">
    <property type="entry name" value="DUF6596"/>
    <property type="match status" value="1"/>
</dbReference>
<evidence type="ECO:0000259" key="1">
    <source>
        <dbReference type="Pfam" id="PF04542"/>
    </source>
</evidence>
<dbReference type="KEGG" id="kbs:EPA93_10510"/>
<dbReference type="Gene3D" id="1.10.10.10">
    <property type="entry name" value="Winged helix-like DNA-binding domain superfamily/Winged helix DNA-binding domain"/>
    <property type="match status" value="1"/>
</dbReference>
<dbReference type="PANTHER" id="PTHR47756:SF2">
    <property type="entry name" value="BLL6612 PROTEIN"/>
    <property type="match status" value="1"/>
</dbReference>
<feature type="domain" description="RNA polymerase sigma factor 70 region 4 type 2" evidence="2">
    <location>
        <begin position="115"/>
        <end position="166"/>
    </location>
</feature>
<keyword evidence="5" id="KW-1185">Reference proteome</keyword>
<dbReference type="GO" id="GO:0016987">
    <property type="term" value="F:sigma factor activity"/>
    <property type="evidence" value="ECO:0007669"/>
    <property type="project" value="InterPro"/>
</dbReference>
<evidence type="ECO:0000259" key="3">
    <source>
        <dbReference type="Pfam" id="PF20239"/>
    </source>
</evidence>
<dbReference type="PANTHER" id="PTHR47756">
    <property type="entry name" value="BLL6612 PROTEIN-RELATED"/>
    <property type="match status" value="1"/>
</dbReference>
<sequence>MDAAHQIVARTFRQEAGRILASLISSVGDFELAQDALQDALLVALERWPREGIPHNPAAWITTIARRKAIDRLRRDNMLARKQMILQELLEREEQREGAEDTEDLAIPDERLKLMFTCCHPALALEAQIALTLQTLGGLSTAEIASAFLVPLQTMAQRLVRAKRKIKEAGIPYRVPGLEVLGERVEAILYVLYLIFNEGYAATSGDKLIRRELCDEAIRLTRILIMLMTQQALHDGLPEAWGLLALMLLHDSRREARVGVDGELILLEAQDRSRWDRRKIQEGLALIEKALPMKRVGPYQLQAAISALHAQAQTPEETDWSQIAALYRLLWRITPSPVVELNWIVAISMVDGPLAGLELLDRPELEKSLSQYHLFHSARADLLRQAGRLKEASAAYQQALSICQNERERAFLNRRLAEVSQG</sequence>